<evidence type="ECO:0000313" key="1">
    <source>
        <dbReference type="EMBL" id="EDO59343.1"/>
    </source>
</evidence>
<reference evidence="1 3" key="1">
    <citation type="submission" date="2007-08" db="EMBL/GenBank/DDBJ databases">
        <title>Draft genome sequence of Clostridium leptum (DSM 753).</title>
        <authorList>
            <person name="Sudarsanam P."/>
            <person name="Ley R."/>
            <person name="Guruge J."/>
            <person name="Turnbaugh P.J."/>
            <person name="Mahowald M."/>
            <person name="Liep D."/>
            <person name="Gordon J."/>
        </authorList>
    </citation>
    <scope>NUCLEOTIDE SEQUENCE [LARGE SCALE GENOMIC DNA]</scope>
    <source>
        <strain evidence="1 3">DSM 753</strain>
    </source>
</reference>
<keyword evidence="4" id="KW-1185">Reference proteome</keyword>
<reference evidence="2 4" key="3">
    <citation type="submission" date="2017-07" db="EMBL/GenBank/DDBJ databases">
        <title>Prevalence of linear plasmids in Cutibacterium (Propionibacterium) acnes isolates obtained from prostatic tissue.</title>
        <authorList>
            <person name="Davidsson S."/>
            <person name="Carlsson J."/>
            <person name="Molling P."/>
            <person name="Andren O."/>
            <person name="Andersson S.-O."/>
            <person name="Brzuszkiewicz E."/>
            <person name="Poehlein A."/>
            <person name="Al-Zeer M."/>
            <person name="Brinkmann V."/>
            <person name="Scavenius C."/>
            <person name="Nazipi S."/>
            <person name="Soderquist B."/>
            <person name="Bruggemann H."/>
        </authorList>
    </citation>
    <scope>NUCLEOTIDE SEQUENCE [LARGE SCALE GENOMIC DNA]</scope>
    <source>
        <strain evidence="2 4">DSM 753</strain>
    </source>
</reference>
<sequence length="109" mass="12968">MIKKGDFFTKYNKDQLIDILIDWYLSDTIQLLDNVLTDNLVDPGYSAITTRNRLIYYIQYKQQIDPDFRVRTVNEFLINSGYDNKDIIAFEKSCKEEAHYYHGIQETLD</sequence>
<dbReference type="AlphaFoldDB" id="A7VXR5"/>
<protein>
    <submittedName>
        <fullName evidence="1">Uncharacterized protein</fullName>
    </submittedName>
</protein>
<accession>A7VXR5</accession>
<comment type="caution">
    <text evidence="1">The sequence shown here is derived from an EMBL/GenBank/DDBJ whole genome shotgun (WGS) entry which is preliminary data.</text>
</comment>
<evidence type="ECO:0000313" key="4">
    <source>
        <dbReference type="Proteomes" id="UP000220611"/>
    </source>
</evidence>
<evidence type="ECO:0000313" key="2">
    <source>
        <dbReference type="EMBL" id="PEQ24110.1"/>
    </source>
</evidence>
<dbReference type="EMBL" id="ABCB02000021">
    <property type="protein sequence ID" value="EDO59343.1"/>
    <property type="molecule type" value="Genomic_DNA"/>
</dbReference>
<dbReference type="Proteomes" id="UP000003490">
    <property type="component" value="Unassembled WGS sequence"/>
</dbReference>
<dbReference type="HOGENOM" id="CLU_2179259_0_0_9"/>
<evidence type="ECO:0000313" key="3">
    <source>
        <dbReference type="Proteomes" id="UP000003490"/>
    </source>
</evidence>
<organism evidence="1 3">
    <name type="scientific">[Clostridium] leptum DSM 753</name>
    <dbReference type="NCBI Taxonomy" id="428125"/>
    <lineage>
        <taxon>Bacteria</taxon>
        <taxon>Bacillati</taxon>
        <taxon>Bacillota</taxon>
        <taxon>Clostridia</taxon>
        <taxon>Eubacteriales</taxon>
        <taxon>Oscillospiraceae</taxon>
        <taxon>Oscillospiraceae incertae sedis</taxon>
    </lineage>
</organism>
<name>A7VXR5_9FIRM</name>
<dbReference type="Proteomes" id="UP000220611">
    <property type="component" value="Unassembled WGS sequence"/>
</dbReference>
<dbReference type="EMBL" id="NOXF01000008">
    <property type="protein sequence ID" value="PEQ24110.1"/>
    <property type="molecule type" value="Genomic_DNA"/>
</dbReference>
<reference evidence="1 3" key="2">
    <citation type="submission" date="2007-08" db="EMBL/GenBank/DDBJ databases">
        <authorList>
            <person name="Fulton L."/>
            <person name="Clifton S."/>
            <person name="Fulton B."/>
            <person name="Xu J."/>
            <person name="Minx P."/>
            <person name="Pepin K.H."/>
            <person name="Johnson M."/>
            <person name="Thiruvilangam P."/>
            <person name="Bhonagiri V."/>
            <person name="Nash W.E."/>
            <person name="Wang C."/>
            <person name="Mardis E.R."/>
            <person name="Wilson R.K."/>
        </authorList>
    </citation>
    <scope>NUCLEOTIDE SEQUENCE [LARGE SCALE GENOMIC DNA]</scope>
    <source>
        <strain evidence="1 3">DSM 753</strain>
    </source>
</reference>
<proteinExistence type="predicted"/>
<gene>
    <name evidence="2" type="ORF">CH238_10820</name>
    <name evidence="1" type="ORF">CLOLEP_03390</name>
</gene>